<dbReference type="EMBL" id="AP010803">
    <property type="protein sequence ID" value="BAI95158.1"/>
    <property type="molecule type" value="Genomic_DNA"/>
</dbReference>
<dbReference type="PROSITE" id="PS51819">
    <property type="entry name" value="VOC"/>
    <property type="match status" value="1"/>
</dbReference>
<dbReference type="PANTHER" id="PTHR34109">
    <property type="entry name" value="BNAUNNG04460D PROTEIN-RELATED"/>
    <property type="match status" value="1"/>
</dbReference>
<dbReference type="Proteomes" id="UP000007753">
    <property type="component" value="Chromosome 1"/>
</dbReference>
<gene>
    <name evidence="2" type="ordered locus">SJA_C1-03240</name>
</gene>
<dbReference type="InterPro" id="IPR029068">
    <property type="entry name" value="Glyas_Bleomycin-R_OHBP_Dase"/>
</dbReference>
<dbReference type="HOGENOM" id="CLU_046006_11_1_5"/>
<dbReference type="InterPro" id="IPR037523">
    <property type="entry name" value="VOC_core"/>
</dbReference>
<dbReference type="SUPFAM" id="SSF54593">
    <property type="entry name" value="Glyoxalase/Bleomycin resistance protein/Dihydroxybiphenyl dioxygenase"/>
    <property type="match status" value="1"/>
</dbReference>
<feature type="domain" description="VOC" evidence="1">
    <location>
        <begin position="5"/>
        <end position="136"/>
    </location>
</feature>
<proteinExistence type="predicted"/>
<dbReference type="Gene3D" id="3.30.720.120">
    <property type="match status" value="1"/>
</dbReference>
<dbReference type="KEGG" id="sjp:SJA_C1-03240"/>
<reference evidence="2 3" key="1">
    <citation type="journal article" date="2010" name="J. Bacteriol.">
        <title>Complete genome sequence of the representative gamma-hexachlorocyclohexane-degrading bacterium Sphingobium japonicum UT26.</title>
        <authorList>
            <person name="Nagata Y."/>
            <person name="Ohtsubo Y."/>
            <person name="Endo R."/>
            <person name="Ichikawa N."/>
            <person name="Ankai A."/>
            <person name="Oguchi A."/>
            <person name="Fukui S."/>
            <person name="Fujita N."/>
            <person name="Tsuda M."/>
        </authorList>
    </citation>
    <scope>NUCLEOTIDE SEQUENCE [LARGE SCALE GENOMIC DNA]</scope>
    <source>
        <strain evidence="3">DSM 16413 / CCM 7287 / MTCC 6362 / UT26 / NBRC 101211 / UT26S</strain>
    </source>
</reference>
<dbReference type="PANTHER" id="PTHR34109:SF1">
    <property type="entry name" value="VOC DOMAIN-CONTAINING PROTEIN"/>
    <property type="match status" value="1"/>
</dbReference>
<dbReference type="AlphaFoldDB" id="D4YXS6"/>
<dbReference type="Gene3D" id="3.30.720.110">
    <property type="match status" value="1"/>
</dbReference>
<dbReference type="eggNOG" id="COG2764">
    <property type="taxonomic scope" value="Bacteria"/>
</dbReference>
<protein>
    <submittedName>
        <fullName evidence="2">Glyoxalase-family protein</fullName>
    </submittedName>
</protein>
<evidence type="ECO:0000313" key="2">
    <source>
        <dbReference type="EMBL" id="BAI95158.1"/>
    </source>
</evidence>
<sequence>MMPGSPVIPALRYADAPAAIRFLCQAFGFEVQASYEDAEDPHIIHHAQLVLGEGMVMLGSARDGEAESLYSWTTPRELGGVTACIYVVVPDADAHCLHARNEGAVVVSEPHDNDGYPGRGYEALDPEGNVWSFGTYDPWAHFA</sequence>
<dbReference type="Pfam" id="PF00903">
    <property type="entry name" value="Glyoxalase"/>
    <property type="match status" value="1"/>
</dbReference>
<keyword evidence="3" id="KW-1185">Reference proteome</keyword>
<dbReference type="InterPro" id="IPR004360">
    <property type="entry name" value="Glyas_Fos-R_dOase_dom"/>
</dbReference>
<dbReference type="STRING" id="452662.SJA_C1-03240"/>
<evidence type="ECO:0000259" key="1">
    <source>
        <dbReference type="PROSITE" id="PS51819"/>
    </source>
</evidence>
<evidence type="ECO:0000313" key="3">
    <source>
        <dbReference type="Proteomes" id="UP000007753"/>
    </source>
</evidence>
<organism evidence="2 3">
    <name type="scientific">Sphingobium indicum (strain DSM 16413 / CCM 7287 / MTCC 6362 / UT26 / NBRC 101211 / UT26S)</name>
    <name type="common">Sphingobium japonicum</name>
    <dbReference type="NCBI Taxonomy" id="452662"/>
    <lineage>
        <taxon>Bacteria</taxon>
        <taxon>Pseudomonadati</taxon>
        <taxon>Pseudomonadota</taxon>
        <taxon>Alphaproteobacteria</taxon>
        <taxon>Sphingomonadales</taxon>
        <taxon>Sphingomonadaceae</taxon>
        <taxon>Sphingobium</taxon>
    </lineage>
</organism>
<name>D4YXS6_SPHIU</name>
<accession>D4YXS6</accession>